<evidence type="ECO:0000256" key="4">
    <source>
        <dbReference type="ARBA" id="ARBA00023125"/>
    </source>
</evidence>
<dbReference type="SUPFAM" id="SSF46785">
    <property type="entry name" value="Winged helix' DNA-binding domain"/>
    <property type="match status" value="1"/>
</dbReference>
<dbReference type="InterPro" id="IPR036390">
    <property type="entry name" value="WH_DNA-bd_sf"/>
</dbReference>
<evidence type="ECO:0000256" key="3">
    <source>
        <dbReference type="ARBA" id="ARBA00023015"/>
    </source>
</evidence>
<dbReference type="PANTHER" id="PTHR46577:SF1">
    <property type="entry name" value="HTH-TYPE TRANSCRIPTIONAL REGULATORY PROTEIN GABR"/>
    <property type="match status" value="1"/>
</dbReference>
<sequence>MTPSPPGHPADPAALASPLRSSPLLSSPLQRGPGAPPRQRQLIQRLKQAILAGQLPAGGKLPSSRALSEDLEISRNTVLIAYEQLTAEGYVIADRQGTRVAALSAAPLSAAAVTTGAVSTAALSTAALSTPSVSTAAVTTAASSAALEPAGRAARAARAPDSSSPAAANALATATRLSRIVSTRSPVDSSLPMTPGTPALTQFPINAWRRAQDRALQAAPAATLGYGHPIGEPALREAIAQYLRVSRGVHCDASRIIITEGAQGALALCVQLLTNPGDTAWLEEPGYRGAKSAFNAGDLNVVAMRVDADGIAIPADAWLSNPPRLIQTTPTHQYPTGAVLSVARRLELLERARQAGAWIIEDDYDSEFRHQGEPIAAMQGLLPDAPVLYVGTFSKTMFPALRLGFLVLPEAIAKPAMPSIIEMLRGGHRLEQLTMAAFIENGQFSRHLGRMRRLYRQRQTALRDALAAHLGVDHEVLGGHSGLHLTVRLPPEFPDQRIVDDARKLGMNPSSLSSFAVKPRPEDNGVVIGYGNTSADRFPALIKRLGDVARQARRTA</sequence>
<evidence type="ECO:0000256" key="6">
    <source>
        <dbReference type="SAM" id="MobiDB-lite"/>
    </source>
</evidence>
<keyword evidence="5" id="KW-0804">Transcription</keyword>
<evidence type="ECO:0000313" key="8">
    <source>
        <dbReference type="EMBL" id="CAB3701177.1"/>
    </source>
</evidence>
<dbReference type="GO" id="GO:0030170">
    <property type="term" value="F:pyridoxal phosphate binding"/>
    <property type="evidence" value="ECO:0007669"/>
    <property type="project" value="InterPro"/>
</dbReference>
<proteinExistence type="inferred from homology"/>
<comment type="similarity">
    <text evidence="1">In the C-terminal section; belongs to the class-I pyridoxal-phosphate-dependent aminotransferase family.</text>
</comment>
<evidence type="ECO:0000256" key="5">
    <source>
        <dbReference type="ARBA" id="ARBA00023163"/>
    </source>
</evidence>
<dbReference type="Gene3D" id="1.10.10.10">
    <property type="entry name" value="Winged helix-like DNA-binding domain superfamily/Winged helix DNA-binding domain"/>
    <property type="match status" value="1"/>
</dbReference>
<dbReference type="SUPFAM" id="SSF53383">
    <property type="entry name" value="PLP-dependent transferases"/>
    <property type="match status" value="1"/>
</dbReference>
<keyword evidence="9" id="KW-1185">Reference proteome</keyword>
<accession>A0A6S6ZYJ0</accession>
<dbReference type="EMBL" id="CADIJQ010000003">
    <property type="protein sequence ID" value="CAB3701177.1"/>
    <property type="molecule type" value="Genomic_DNA"/>
</dbReference>
<dbReference type="PANTHER" id="PTHR46577">
    <property type="entry name" value="HTH-TYPE TRANSCRIPTIONAL REGULATORY PROTEIN GABR"/>
    <property type="match status" value="1"/>
</dbReference>
<dbReference type="EC" id="2.6.1.9" evidence="8"/>
<dbReference type="PRINTS" id="PR00035">
    <property type="entry name" value="HTHGNTR"/>
</dbReference>
<keyword evidence="3" id="KW-0805">Transcription regulation</keyword>
<reference evidence="8 9" key="1">
    <citation type="submission" date="2020-04" db="EMBL/GenBank/DDBJ databases">
        <authorList>
            <person name="De Canck E."/>
        </authorList>
    </citation>
    <scope>NUCLEOTIDE SEQUENCE [LARGE SCALE GENOMIC DNA]</scope>
    <source>
        <strain evidence="8 9">LMG 3441</strain>
    </source>
</reference>
<feature type="compositionally biased region" description="Low complexity" evidence="6">
    <location>
        <begin position="10"/>
        <end position="29"/>
    </location>
</feature>
<dbReference type="InterPro" id="IPR004839">
    <property type="entry name" value="Aminotransferase_I/II_large"/>
</dbReference>
<dbReference type="PROSITE" id="PS50949">
    <property type="entry name" value="HTH_GNTR"/>
    <property type="match status" value="1"/>
</dbReference>
<dbReference type="SMART" id="SM00345">
    <property type="entry name" value="HTH_GNTR"/>
    <property type="match status" value="1"/>
</dbReference>
<dbReference type="GO" id="GO:0003700">
    <property type="term" value="F:DNA-binding transcription factor activity"/>
    <property type="evidence" value="ECO:0007669"/>
    <property type="project" value="InterPro"/>
</dbReference>
<dbReference type="InterPro" id="IPR015424">
    <property type="entry name" value="PyrdxlP-dep_Trfase"/>
</dbReference>
<dbReference type="RefSeq" id="WP_254600553.1">
    <property type="nucleotide sequence ID" value="NZ_CADIJQ010000003.1"/>
</dbReference>
<evidence type="ECO:0000256" key="2">
    <source>
        <dbReference type="ARBA" id="ARBA00022898"/>
    </source>
</evidence>
<dbReference type="InterPro" id="IPR036388">
    <property type="entry name" value="WH-like_DNA-bd_sf"/>
</dbReference>
<dbReference type="GO" id="GO:0003677">
    <property type="term" value="F:DNA binding"/>
    <property type="evidence" value="ECO:0007669"/>
    <property type="project" value="UniProtKB-KW"/>
</dbReference>
<dbReference type="Pfam" id="PF00155">
    <property type="entry name" value="Aminotran_1_2"/>
    <property type="match status" value="1"/>
</dbReference>
<keyword evidence="8" id="KW-0032">Aminotransferase</keyword>
<evidence type="ECO:0000259" key="7">
    <source>
        <dbReference type="PROSITE" id="PS50949"/>
    </source>
</evidence>
<dbReference type="GO" id="GO:0004400">
    <property type="term" value="F:histidinol-phosphate transaminase activity"/>
    <property type="evidence" value="ECO:0007669"/>
    <property type="project" value="UniProtKB-EC"/>
</dbReference>
<dbReference type="InterPro" id="IPR000524">
    <property type="entry name" value="Tscrpt_reg_HTH_GntR"/>
</dbReference>
<keyword evidence="8" id="KW-0808">Transferase</keyword>
<dbReference type="InterPro" id="IPR015421">
    <property type="entry name" value="PyrdxlP-dep_Trfase_major"/>
</dbReference>
<gene>
    <name evidence="8" type="primary">hisC_4</name>
    <name evidence="8" type="ORF">LMG3441_02569</name>
</gene>
<keyword evidence="4" id="KW-0238">DNA-binding</keyword>
<keyword evidence="2" id="KW-0663">Pyridoxal phosphate</keyword>
<feature type="region of interest" description="Disordered" evidence="6">
    <location>
        <begin position="1"/>
        <end position="39"/>
    </location>
</feature>
<dbReference type="InterPro" id="IPR051446">
    <property type="entry name" value="HTH_trans_reg/aminotransferase"/>
</dbReference>
<dbReference type="CDD" id="cd00609">
    <property type="entry name" value="AAT_like"/>
    <property type="match status" value="1"/>
</dbReference>
<dbReference type="Proteomes" id="UP000494269">
    <property type="component" value="Unassembled WGS sequence"/>
</dbReference>
<evidence type="ECO:0000256" key="1">
    <source>
        <dbReference type="ARBA" id="ARBA00005384"/>
    </source>
</evidence>
<evidence type="ECO:0000313" key="9">
    <source>
        <dbReference type="Proteomes" id="UP000494269"/>
    </source>
</evidence>
<dbReference type="CDD" id="cd07377">
    <property type="entry name" value="WHTH_GntR"/>
    <property type="match status" value="1"/>
</dbReference>
<dbReference type="Gene3D" id="3.40.640.10">
    <property type="entry name" value="Type I PLP-dependent aspartate aminotransferase-like (Major domain)"/>
    <property type="match status" value="1"/>
</dbReference>
<name>A0A6S6ZYJ0_9BURK</name>
<protein>
    <submittedName>
        <fullName evidence="8">Histidinol-phosphate aminotransferase</fullName>
        <ecNumber evidence="8">2.6.1.9</ecNumber>
    </submittedName>
</protein>
<organism evidence="8 9">
    <name type="scientific">Achromobacter kerstersii</name>
    <dbReference type="NCBI Taxonomy" id="1353890"/>
    <lineage>
        <taxon>Bacteria</taxon>
        <taxon>Pseudomonadati</taxon>
        <taxon>Pseudomonadota</taxon>
        <taxon>Betaproteobacteria</taxon>
        <taxon>Burkholderiales</taxon>
        <taxon>Alcaligenaceae</taxon>
        <taxon>Achromobacter</taxon>
    </lineage>
</organism>
<dbReference type="Pfam" id="PF00392">
    <property type="entry name" value="GntR"/>
    <property type="match status" value="1"/>
</dbReference>
<feature type="domain" description="HTH gntR-type" evidence="7">
    <location>
        <begin position="36"/>
        <end position="103"/>
    </location>
</feature>
<dbReference type="AlphaFoldDB" id="A0A6S6ZYJ0"/>